<comment type="subcellular location">
    <subcellularLocation>
        <location evidence="1">Cell outer membrane</location>
        <topology evidence="1">Multi-pass membrane protein</topology>
    </subcellularLocation>
</comment>
<dbReference type="PANTHER" id="PTHR30069">
    <property type="entry name" value="TONB-DEPENDENT OUTER MEMBRANE RECEPTOR"/>
    <property type="match status" value="1"/>
</dbReference>
<dbReference type="InterPro" id="IPR036942">
    <property type="entry name" value="Beta-barrel_TonB_sf"/>
</dbReference>
<accession>Q01Y86</accession>
<evidence type="ECO:0000256" key="5">
    <source>
        <dbReference type="ARBA" id="ARBA00023136"/>
    </source>
</evidence>
<dbReference type="GO" id="GO:0044718">
    <property type="term" value="P:siderophore transmembrane transport"/>
    <property type="evidence" value="ECO:0007669"/>
    <property type="project" value="TreeGrafter"/>
</dbReference>
<feature type="domain" description="TonB-dependent transporter Oar-like beta-barrel" evidence="7">
    <location>
        <begin position="264"/>
        <end position="1191"/>
    </location>
</feature>
<protein>
    <submittedName>
        <fullName evidence="8">Cna B domain protein</fullName>
    </submittedName>
</protein>
<keyword evidence="4" id="KW-0812">Transmembrane</keyword>
<dbReference type="Gene3D" id="2.60.40.1120">
    <property type="entry name" value="Carboxypeptidase-like, regulatory domain"/>
    <property type="match status" value="1"/>
</dbReference>
<dbReference type="InterPro" id="IPR008969">
    <property type="entry name" value="CarboxyPept-like_regulatory"/>
</dbReference>
<evidence type="ECO:0000259" key="7">
    <source>
        <dbReference type="Pfam" id="PF25183"/>
    </source>
</evidence>
<dbReference type="Gene3D" id="2.40.170.20">
    <property type="entry name" value="TonB-dependent receptor, beta-barrel domain"/>
    <property type="match status" value="1"/>
</dbReference>
<sequence length="1198" mass="131641" precursor="true">MLVGLGDSRQFQKWEIEDTMKVFSILATLALLTSAAAWSQDTRGTISGRVLDPSGSVIPGASVTVTNPEMGIKAALTTNADGIYRAPLLSPGMYQIEVTAQGFKKALRSAVEVRVADRLVVDIPLEIGASEQQVTVTSEVPLLNTETASVGTVIDSKRVADLPLSYGNPFLLIGLTAGVTFNGSVRLDRPFEPTHIVNFSMGGTSGLLNDVTIDGAPTTSRANANQVTASYVPPTDIVQEFKVQTATFDAQFGQTQGGVTNISIKSGTNQFHGTANYSFQRPSFWANDFFLNKTGTPRPNFSFDTWGGSFSGPVRIPKLYNGKNKTFFLFGYEGIHDSRPRHDDTTNTVPTPAMHNGDFSALLAAGPSYTIYDPATRVAVAGGRFQETAFPNNKIPTNRFDKVGAAILGYYPTTEKSQGDITGVGNYQDAGTAEKAKYWNGTWRVDQNLGDRQRFFVRYSTYTRNSTYNNYFDNPFVGTQFWFYSKTAVFDHVYTVSPTIVVNSRYSYNRFIRGSDEPASAVGFDIGSLGFSQQFVNQVGKDQARFPRINLTGYISNGSTNENRPTVNHTVASTLTKSAGKQSIRTGFEYRVYQQADRFASNQQSGQFTFGSTWTKGPLDNSAASSNSIGQSVAELLLGLPDSGSITRQSDYIEQSGAWGFFVQDDWKVSPKLTVNLGVRYELETPLHERYNRSTLGFDTNYVQPISAAAQAAYASIYPTISGGFPQLTPSQLVLRGGMTFAGQNGNDGSLYNTPKNNFMPRAGIAYQLDSKTVLRAGSGMFAGFLGQRRGDVLQNGFTQNTNLTLTNDNGLHFLTTLANPFPNGVADAVGSAAGLQTYLGQGFTYFNQNPKLPITIRWEAGLQRQFKNFVFEANYVGSKSNHLEVTRNINTLPAQYLSTLRTRDDTYNNLLTASIPNPMYNLVPGNSQGIYTGTTTSRQTLLSPFPAFGSNAINTTEYTGYSWYHSAQFTATKRFAKGYTLIGSYTFSKWQQAVNLLNASDPAPVREISDSDAPHRINISGVWSLPFGRNRALLNNTNGFVSRLVGGWEISSIWSIQSGFALPWGNMIYYGNPSDIVLPLDQRTPEHWFNVANFETASAKQLLGNQVRTWPFRFSTIRGPRQNNIDFALIKDTRISEGKDIQFRLEALNAGNHPYFPNPNMTVTTAQSIKDTGFGQISASTQSNYARRLQMALRFVF</sequence>
<dbReference type="OrthoDB" id="97893at2"/>
<evidence type="ECO:0000256" key="3">
    <source>
        <dbReference type="ARBA" id="ARBA00022452"/>
    </source>
</evidence>
<dbReference type="Pfam" id="PF13620">
    <property type="entry name" value="CarboxypepD_reg"/>
    <property type="match status" value="1"/>
</dbReference>
<dbReference type="HOGENOM" id="CLU_006298_0_0_0"/>
<dbReference type="InterPro" id="IPR039426">
    <property type="entry name" value="TonB-dep_rcpt-like"/>
</dbReference>
<dbReference type="SUPFAM" id="SSF49464">
    <property type="entry name" value="Carboxypeptidase regulatory domain-like"/>
    <property type="match status" value="1"/>
</dbReference>
<evidence type="ECO:0000313" key="8">
    <source>
        <dbReference type="EMBL" id="ABJ85379.1"/>
    </source>
</evidence>
<dbReference type="GO" id="GO:0015344">
    <property type="term" value="F:siderophore uptake transmembrane transporter activity"/>
    <property type="evidence" value="ECO:0007669"/>
    <property type="project" value="TreeGrafter"/>
</dbReference>
<dbReference type="KEGG" id="sus:Acid_4418"/>
<evidence type="ECO:0000256" key="2">
    <source>
        <dbReference type="ARBA" id="ARBA00022448"/>
    </source>
</evidence>
<dbReference type="GO" id="GO:0009279">
    <property type="term" value="C:cell outer membrane"/>
    <property type="evidence" value="ECO:0007669"/>
    <property type="project" value="UniProtKB-SubCell"/>
</dbReference>
<gene>
    <name evidence="8" type="ordered locus">Acid_4418</name>
</gene>
<keyword evidence="2" id="KW-0813">Transport</keyword>
<reference evidence="8" key="1">
    <citation type="submission" date="2006-10" db="EMBL/GenBank/DDBJ databases">
        <title>Complete sequence of Solibacter usitatus Ellin6076.</title>
        <authorList>
            <consortium name="US DOE Joint Genome Institute"/>
            <person name="Copeland A."/>
            <person name="Lucas S."/>
            <person name="Lapidus A."/>
            <person name="Barry K."/>
            <person name="Detter J.C."/>
            <person name="Glavina del Rio T."/>
            <person name="Hammon N."/>
            <person name="Israni S."/>
            <person name="Dalin E."/>
            <person name="Tice H."/>
            <person name="Pitluck S."/>
            <person name="Thompson L.S."/>
            <person name="Brettin T."/>
            <person name="Bruce D."/>
            <person name="Han C."/>
            <person name="Tapia R."/>
            <person name="Gilna P."/>
            <person name="Schmutz J."/>
            <person name="Larimer F."/>
            <person name="Land M."/>
            <person name="Hauser L."/>
            <person name="Kyrpides N."/>
            <person name="Mikhailova N."/>
            <person name="Janssen P.H."/>
            <person name="Kuske C.R."/>
            <person name="Richardson P."/>
        </authorList>
    </citation>
    <scope>NUCLEOTIDE SEQUENCE</scope>
    <source>
        <strain evidence="8">Ellin6076</strain>
    </source>
</reference>
<evidence type="ECO:0000256" key="4">
    <source>
        <dbReference type="ARBA" id="ARBA00022692"/>
    </source>
</evidence>
<evidence type="ECO:0000256" key="6">
    <source>
        <dbReference type="ARBA" id="ARBA00023237"/>
    </source>
</evidence>
<dbReference type="AlphaFoldDB" id="Q01Y86"/>
<dbReference type="EMBL" id="CP000473">
    <property type="protein sequence ID" value="ABJ85379.1"/>
    <property type="molecule type" value="Genomic_DNA"/>
</dbReference>
<dbReference type="eggNOG" id="COG4771">
    <property type="taxonomic scope" value="Bacteria"/>
</dbReference>
<evidence type="ECO:0000256" key="1">
    <source>
        <dbReference type="ARBA" id="ARBA00004571"/>
    </source>
</evidence>
<keyword evidence="3" id="KW-1134">Transmembrane beta strand</keyword>
<dbReference type="InParanoid" id="Q01Y86"/>
<keyword evidence="6" id="KW-0998">Cell outer membrane</keyword>
<keyword evidence="5" id="KW-0472">Membrane</keyword>
<dbReference type="PANTHER" id="PTHR30069:SF46">
    <property type="entry name" value="OAR PROTEIN"/>
    <property type="match status" value="1"/>
</dbReference>
<dbReference type="STRING" id="234267.Acid_4418"/>
<organism evidence="8">
    <name type="scientific">Solibacter usitatus (strain Ellin6076)</name>
    <dbReference type="NCBI Taxonomy" id="234267"/>
    <lineage>
        <taxon>Bacteria</taxon>
        <taxon>Pseudomonadati</taxon>
        <taxon>Acidobacteriota</taxon>
        <taxon>Terriglobia</taxon>
        <taxon>Bryobacterales</taxon>
        <taxon>Solibacteraceae</taxon>
        <taxon>Candidatus Solibacter</taxon>
    </lineage>
</organism>
<proteinExistence type="predicted"/>
<dbReference type="SUPFAM" id="SSF56935">
    <property type="entry name" value="Porins"/>
    <property type="match status" value="1"/>
</dbReference>
<dbReference type="InterPro" id="IPR057601">
    <property type="entry name" value="Oar-like_b-barrel"/>
</dbReference>
<name>Q01Y86_SOLUE</name>
<dbReference type="Pfam" id="PF25183">
    <property type="entry name" value="OMP_b-brl_4"/>
    <property type="match status" value="1"/>
</dbReference>